<feature type="compositionally biased region" description="Basic and acidic residues" evidence="1">
    <location>
        <begin position="1"/>
        <end position="41"/>
    </location>
</feature>
<reference evidence="2 3" key="1">
    <citation type="journal article" date="2019" name="G3 (Bethesda)">
        <title>Sequencing of a Wild Apple (Malus baccata) Genome Unravels the Differences Between Cultivated and Wild Apple Species Regarding Disease Resistance and Cold Tolerance.</title>
        <authorList>
            <person name="Chen X."/>
        </authorList>
    </citation>
    <scope>NUCLEOTIDE SEQUENCE [LARGE SCALE GENOMIC DNA]</scope>
    <source>
        <strain evidence="3">cv. Shandingzi</strain>
        <tissue evidence="2">Leaves</tissue>
    </source>
</reference>
<organism evidence="2 3">
    <name type="scientific">Malus baccata</name>
    <name type="common">Siberian crab apple</name>
    <name type="synonym">Pyrus baccata</name>
    <dbReference type="NCBI Taxonomy" id="106549"/>
    <lineage>
        <taxon>Eukaryota</taxon>
        <taxon>Viridiplantae</taxon>
        <taxon>Streptophyta</taxon>
        <taxon>Embryophyta</taxon>
        <taxon>Tracheophyta</taxon>
        <taxon>Spermatophyta</taxon>
        <taxon>Magnoliopsida</taxon>
        <taxon>eudicotyledons</taxon>
        <taxon>Gunneridae</taxon>
        <taxon>Pentapetalae</taxon>
        <taxon>rosids</taxon>
        <taxon>fabids</taxon>
        <taxon>Rosales</taxon>
        <taxon>Rosaceae</taxon>
        <taxon>Amygdaloideae</taxon>
        <taxon>Maleae</taxon>
        <taxon>Malus</taxon>
    </lineage>
</organism>
<dbReference type="EMBL" id="VIEB01000175">
    <property type="protein sequence ID" value="TQE02474.1"/>
    <property type="molecule type" value="Genomic_DNA"/>
</dbReference>
<accession>A0A540MUK0</accession>
<keyword evidence="3" id="KW-1185">Reference proteome</keyword>
<evidence type="ECO:0000313" key="3">
    <source>
        <dbReference type="Proteomes" id="UP000315295"/>
    </source>
</evidence>
<dbReference type="STRING" id="106549.A0A540MUK0"/>
<dbReference type="Proteomes" id="UP000315295">
    <property type="component" value="Unassembled WGS sequence"/>
</dbReference>
<comment type="caution">
    <text evidence="2">The sequence shown here is derived from an EMBL/GenBank/DDBJ whole genome shotgun (WGS) entry which is preliminary data.</text>
</comment>
<name>A0A540MUK0_MALBA</name>
<feature type="region of interest" description="Disordered" evidence="1">
    <location>
        <begin position="58"/>
        <end position="83"/>
    </location>
</feature>
<protein>
    <submittedName>
        <fullName evidence="2">Uncharacterized protein</fullName>
    </submittedName>
</protein>
<evidence type="ECO:0000313" key="2">
    <source>
        <dbReference type="EMBL" id="TQE02474.1"/>
    </source>
</evidence>
<dbReference type="AlphaFoldDB" id="A0A540MUK0"/>
<proteinExistence type="predicted"/>
<evidence type="ECO:0000256" key="1">
    <source>
        <dbReference type="SAM" id="MobiDB-lite"/>
    </source>
</evidence>
<sequence length="285" mass="32614">MEELSLDRSELRRMQREQERERRRVRDRERRQSMTIEQRERHLARRRRNYQLRRLRAENAKAGDFPSQQISNEQDAAGSEGNNDVREVTQLENPTTERLQYSQCLEAAASRSSNLSKRLRLSHIRRLARSLNHLGGEVIGNHQIVADVIPKGDTNASCFRVGDFDSGRLPNGLRFNRVKRLARSINSSTNEASVNGPKVEQIPSAEEIRAIGDDKPKFGQSIDARGEVEGPNMDDCMTEKANRMRKACWIQKTCWQGSPISSNNYSWSENPRARVTFCCAAAGRF</sequence>
<feature type="region of interest" description="Disordered" evidence="1">
    <location>
        <begin position="1"/>
        <end position="45"/>
    </location>
</feature>
<gene>
    <name evidence="2" type="ORF">C1H46_011882</name>
</gene>